<proteinExistence type="predicted"/>
<gene>
    <name evidence="1" type="ORF">GPUH_LOCUS22889</name>
</gene>
<protein>
    <submittedName>
        <fullName evidence="1">Uncharacterized protein</fullName>
    </submittedName>
</protein>
<dbReference type="Proteomes" id="UP000271098">
    <property type="component" value="Unassembled WGS sequence"/>
</dbReference>
<reference evidence="1 2" key="1">
    <citation type="submission" date="2018-11" db="EMBL/GenBank/DDBJ databases">
        <authorList>
            <consortium name="Pathogen Informatics"/>
        </authorList>
    </citation>
    <scope>NUCLEOTIDE SEQUENCE [LARGE SCALE GENOMIC DNA]</scope>
</reference>
<feature type="non-terminal residue" evidence="1">
    <location>
        <position position="59"/>
    </location>
</feature>
<dbReference type="EMBL" id="UYRT01096248">
    <property type="protein sequence ID" value="VDN40685.1"/>
    <property type="molecule type" value="Genomic_DNA"/>
</dbReference>
<name>A0A3P7NDN1_9BILA</name>
<keyword evidence="2" id="KW-1185">Reference proteome</keyword>
<evidence type="ECO:0000313" key="2">
    <source>
        <dbReference type="Proteomes" id="UP000271098"/>
    </source>
</evidence>
<accession>A0A3P7NDN1</accession>
<organism evidence="1 2">
    <name type="scientific">Gongylonema pulchrum</name>
    <dbReference type="NCBI Taxonomy" id="637853"/>
    <lineage>
        <taxon>Eukaryota</taxon>
        <taxon>Metazoa</taxon>
        <taxon>Ecdysozoa</taxon>
        <taxon>Nematoda</taxon>
        <taxon>Chromadorea</taxon>
        <taxon>Rhabditida</taxon>
        <taxon>Spirurina</taxon>
        <taxon>Spiruromorpha</taxon>
        <taxon>Spiruroidea</taxon>
        <taxon>Gongylonematidae</taxon>
        <taxon>Gongylonema</taxon>
    </lineage>
</organism>
<dbReference type="AlphaFoldDB" id="A0A3P7NDN1"/>
<sequence length="59" mass="6801">MNFKLETIKFVAHCSESTGRRRFSTANFNASESRGYLEESCINVRHHQPDGNPKSQWTV</sequence>
<evidence type="ECO:0000313" key="1">
    <source>
        <dbReference type="EMBL" id="VDN40685.1"/>
    </source>
</evidence>